<dbReference type="InterPro" id="IPR036324">
    <property type="entry name" value="Mn/Fe_SOD_N_sf"/>
</dbReference>
<name>A0A383DEP2_9ZZZZ</name>
<dbReference type="EMBL" id="UINC01216712">
    <property type="protein sequence ID" value="SVE42962.1"/>
    <property type="molecule type" value="Genomic_DNA"/>
</dbReference>
<dbReference type="PANTHER" id="PTHR43595">
    <property type="entry name" value="37S RIBOSOMAL PROTEIN S26, MITOCHONDRIAL"/>
    <property type="match status" value="1"/>
</dbReference>
<dbReference type="AlphaFoldDB" id="A0A383DEP2"/>
<dbReference type="EC" id="1.15.1.1" evidence="2"/>
<keyword evidence="4" id="KW-0560">Oxidoreductase</keyword>
<sequence length="98" mass="10655">MAHSLPDLPYAFDALEPHFDARTMEIHHGKHHATYVNTLNATIEGQADLESQSVEDLISDLSAIPENIRGPVRNHGGGHTNHSFFWKVLSGSGGGEPT</sequence>
<reference evidence="6" key="1">
    <citation type="submission" date="2018-05" db="EMBL/GenBank/DDBJ databases">
        <authorList>
            <person name="Lanie J.A."/>
            <person name="Ng W.-L."/>
            <person name="Kazmierczak K.M."/>
            <person name="Andrzejewski T.M."/>
            <person name="Davidsen T.M."/>
            <person name="Wayne K.J."/>
            <person name="Tettelin H."/>
            <person name="Glass J.I."/>
            <person name="Rusch D."/>
            <person name="Podicherti R."/>
            <person name="Tsui H.-C.T."/>
            <person name="Winkler M.E."/>
        </authorList>
    </citation>
    <scope>NUCLEOTIDE SEQUENCE</scope>
</reference>
<keyword evidence="3" id="KW-0479">Metal-binding</keyword>
<evidence type="ECO:0000256" key="2">
    <source>
        <dbReference type="ARBA" id="ARBA00012682"/>
    </source>
</evidence>
<organism evidence="6">
    <name type="scientific">marine metagenome</name>
    <dbReference type="NCBI Taxonomy" id="408172"/>
    <lineage>
        <taxon>unclassified sequences</taxon>
        <taxon>metagenomes</taxon>
        <taxon>ecological metagenomes</taxon>
    </lineage>
</organism>
<dbReference type="Pfam" id="PF00081">
    <property type="entry name" value="Sod_Fe_N"/>
    <property type="match status" value="1"/>
</dbReference>
<dbReference type="GO" id="GO:0004784">
    <property type="term" value="F:superoxide dismutase activity"/>
    <property type="evidence" value="ECO:0007669"/>
    <property type="project" value="UniProtKB-EC"/>
</dbReference>
<accession>A0A383DEP2</accession>
<dbReference type="InterPro" id="IPR019831">
    <property type="entry name" value="Mn/Fe_SOD_N"/>
</dbReference>
<dbReference type="GO" id="GO:0046872">
    <property type="term" value="F:metal ion binding"/>
    <property type="evidence" value="ECO:0007669"/>
    <property type="project" value="UniProtKB-KW"/>
</dbReference>
<dbReference type="GO" id="GO:0005737">
    <property type="term" value="C:cytoplasm"/>
    <property type="evidence" value="ECO:0007669"/>
    <property type="project" value="TreeGrafter"/>
</dbReference>
<evidence type="ECO:0000259" key="5">
    <source>
        <dbReference type="Pfam" id="PF00081"/>
    </source>
</evidence>
<proteinExistence type="inferred from homology"/>
<comment type="similarity">
    <text evidence="1">Belongs to the iron/manganese superoxide dismutase family.</text>
</comment>
<protein>
    <recommendedName>
        <fullName evidence="2">superoxide dismutase</fullName>
        <ecNumber evidence="2">1.15.1.1</ecNumber>
    </recommendedName>
</protein>
<dbReference type="PANTHER" id="PTHR43595:SF2">
    <property type="entry name" value="SMALL RIBOSOMAL SUBUNIT PROTEIN MS42"/>
    <property type="match status" value="1"/>
</dbReference>
<dbReference type="PRINTS" id="PR01703">
    <property type="entry name" value="MNSODISMTASE"/>
</dbReference>
<gene>
    <name evidence="6" type="ORF">METZ01_LOCUS495816</name>
</gene>
<evidence type="ECO:0000256" key="4">
    <source>
        <dbReference type="ARBA" id="ARBA00023002"/>
    </source>
</evidence>
<feature type="non-terminal residue" evidence="6">
    <location>
        <position position="98"/>
    </location>
</feature>
<feature type="domain" description="Manganese/iron superoxide dismutase N-terminal" evidence="5">
    <location>
        <begin position="3"/>
        <end position="90"/>
    </location>
</feature>
<dbReference type="Gene3D" id="1.10.287.990">
    <property type="entry name" value="Fe,Mn superoxide dismutase (SOD) domain"/>
    <property type="match status" value="1"/>
</dbReference>
<dbReference type="InterPro" id="IPR001189">
    <property type="entry name" value="Mn/Fe_SOD"/>
</dbReference>
<evidence type="ECO:0000256" key="1">
    <source>
        <dbReference type="ARBA" id="ARBA00008714"/>
    </source>
</evidence>
<dbReference type="FunFam" id="1.10.287.990:FF:000001">
    <property type="entry name" value="Superoxide dismutase"/>
    <property type="match status" value="1"/>
</dbReference>
<evidence type="ECO:0000256" key="3">
    <source>
        <dbReference type="ARBA" id="ARBA00022723"/>
    </source>
</evidence>
<dbReference type="SUPFAM" id="SSF46609">
    <property type="entry name" value="Fe,Mn superoxide dismutase (SOD), N-terminal domain"/>
    <property type="match status" value="1"/>
</dbReference>
<evidence type="ECO:0000313" key="6">
    <source>
        <dbReference type="EMBL" id="SVE42962.1"/>
    </source>
</evidence>